<dbReference type="EMBL" id="JAAOCX010000026">
    <property type="protein sequence ID" value="MBJ7633612.1"/>
    <property type="molecule type" value="Genomic_DNA"/>
</dbReference>
<keyword evidence="1" id="KW-0472">Membrane</keyword>
<reference evidence="3 4" key="2">
    <citation type="journal article" date="2021" name="Int. J. Food Microbiol.">
        <title>Safety demonstration of a microbial species for use in the food chain: Weissella confusa.</title>
        <authorList>
            <person name="Bourdichon F."/>
            <person name="Patrone V."/>
            <person name="Fontana A."/>
            <person name="Milani G."/>
            <person name="Morelli L."/>
        </authorList>
    </citation>
    <scope>NUCLEOTIDE SEQUENCE [LARGE SCALE GENOMIC DNA]</scope>
    <source>
        <strain evidence="2">CCUG 30943</strain>
        <strain evidence="3 4">CCUG 43002</strain>
    </source>
</reference>
<sequence>MKKGWKIAIGIVLLLGIIIFGAIQLERHFVERRVTEMLPIKDGTLTTGAKLKNVDVAPMTPDQVAVQLNNEAFNLKQSSRGLFTDTNAVAKNDAVTLTVTSDKLSPSMINMALATNGDQVNQLANKVLRSMTDAGTKNPSLTIQVVDSNNKTLKTLTYPN</sequence>
<accession>A0A3R5Z1I3</accession>
<evidence type="ECO:0000313" key="3">
    <source>
        <dbReference type="EMBL" id="MBJ7640008.1"/>
    </source>
</evidence>
<protein>
    <submittedName>
        <fullName evidence="3">Uncharacterized protein</fullName>
    </submittedName>
</protein>
<reference evidence="3" key="1">
    <citation type="submission" date="2020-02" db="EMBL/GenBank/DDBJ databases">
        <authorList>
            <person name="Fontana A."/>
            <person name="Patrone V."/>
            <person name="Morelli L."/>
        </authorList>
    </citation>
    <scope>NUCLEOTIDE SEQUENCE</scope>
    <source>
        <strain evidence="2">CCUG 30943</strain>
        <strain evidence="3">CCUG 43002</strain>
    </source>
</reference>
<gene>
    <name evidence="3" type="ORF">HAU20_11585</name>
    <name evidence="2" type="ORF">HAU43_11055</name>
</gene>
<dbReference type="EMBL" id="JAAOCP010000027">
    <property type="protein sequence ID" value="MBJ7640008.1"/>
    <property type="molecule type" value="Genomic_DNA"/>
</dbReference>
<feature type="transmembrane region" description="Helical" evidence="1">
    <location>
        <begin position="7"/>
        <end position="25"/>
    </location>
</feature>
<dbReference type="RefSeq" id="WP_003610851.1">
    <property type="nucleotide sequence ID" value="NZ_ALXH01000111.1"/>
</dbReference>
<comment type="caution">
    <text evidence="3">The sequence shown here is derived from an EMBL/GenBank/DDBJ whole genome shotgun (WGS) entry which is preliminary data.</text>
</comment>
<evidence type="ECO:0000313" key="4">
    <source>
        <dbReference type="Proteomes" id="UP000728106"/>
    </source>
</evidence>
<keyword evidence="1" id="KW-0812">Transmembrane</keyword>
<dbReference type="Proteomes" id="UP000808038">
    <property type="component" value="Unassembled WGS sequence"/>
</dbReference>
<keyword evidence="4" id="KW-1185">Reference proteome</keyword>
<dbReference type="Proteomes" id="UP000728106">
    <property type="component" value="Unassembled WGS sequence"/>
</dbReference>
<dbReference type="AlphaFoldDB" id="A0A3R5Z1I3"/>
<organism evidence="3 4">
    <name type="scientific">Weissella confusa</name>
    <name type="common">Lactobacillus confusus</name>
    <dbReference type="NCBI Taxonomy" id="1583"/>
    <lineage>
        <taxon>Bacteria</taxon>
        <taxon>Bacillati</taxon>
        <taxon>Bacillota</taxon>
        <taxon>Bacilli</taxon>
        <taxon>Lactobacillales</taxon>
        <taxon>Lactobacillaceae</taxon>
        <taxon>Weissella</taxon>
    </lineage>
</organism>
<proteinExistence type="predicted"/>
<keyword evidence="1" id="KW-1133">Transmembrane helix</keyword>
<name>A0A3R5Z1I3_WEICO</name>
<evidence type="ECO:0000256" key="1">
    <source>
        <dbReference type="SAM" id="Phobius"/>
    </source>
</evidence>
<evidence type="ECO:0000313" key="2">
    <source>
        <dbReference type="EMBL" id="MBJ7633612.1"/>
    </source>
</evidence>